<name>A0A7D5Z7Y9_9HYPO</name>
<dbReference type="AlphaFoldDB" id="A0A7D5Z7Y9"/>
<accession>A0A7D5Z7Y9</accession>
<keyword evidence="2" id="KW-1185">Reference proteome</keyword>
<sequence length="158" mass="17768">MSFRFLEYSAGSVLRYIAADLRMVLRGDLSNDPPGSERWDLLMKCDGLSTREALRIQADSTNQSSRGPAVFQHTYMNVGTGGWIGSAATTKHSEAVLWSLNFEYEDEELEDWYCIEGGRANYSRYDGRRASEKEAELQLTSHSNRKTDTADTVAVQVL</sequence>
<dbReference type="EMBL" id="CP058938">
    <property type="protein sequence ID" value="QLI74303.1"/>
    <property type="molecule type" value="Genomic_DNA"/>
</dbReference>
<organism evidence="1 2">
    <name type="scientific">Metarhizium brunneum</name>
    <dbReference type="NCBI Taxonomy" id="500148"/>
    <lineage>
        <taxon>Eukaryota</taxon>
        <taxon>Fungi</taxon>
        <taxon>Dikarya</taxon>
        <taxon>Ascomycota</taxon>
        <taxon>Pezizomycotina</taxon>
        <taxon>Sordariomycetes</taxon>
        <taxon>Hypocreomycetidae</taxon>
        <taxon>Hypocreales</taxon>
        <taxon>Clavicipitaceae</taxon>
        <taxon>Metarhizium</taxon>
    </lineage>
</organism>
<reference evidence="1 2" key="1">
    <citation type="submission" date="2020-07" db="EMBL/GenBank/DDBJ databases">
        <title>Telomere length de novo assembly of all 7 chromosomes of the fungus, Metarhizium brunneum, using a novel assembly pipeline.</title>
        <authorList>
            <person name="Saud z."/>
            <person name="Kortsinoglou A."/>
            <person name="Kouvelis V.N."/>
            <person name="Butt T.M."/>
        </authorList>
    </citation>
    <scope>NUCLEOTIDE SEQUENCE [LARGE SCALE GENOMIC DNA]</scope>
    <source>
        <strain evidence="1 2">4556</strain>
    </source>
</reference>
<dbReference type="GeneID" id="90968268"/>
<protein>
    <submittedName>
        <fullName evidence="1">Uncharacterized protein</fullName>
    </submittedName>
</protein>
<evidence type="ECO:0000313" key="2">
    <source>
        <dbReference type="Proteomes" id="UP000510686"/>
    </source>
</evidence>
<gene>
    <name evidence="1" type="ORF">G6M90_00g112160</name>
</gene>
<dbReference type="Proteomes" id="UP000510686">
    <property type="component" value="Chromosome 7"/>
</dbReference>
<proteinExistence type="predicted"/>
<dbReference type="KEGG" id="mbrn:90968268"/>
<dbReference type="RefSeq" id="XP_065987862.1">
    <property type="nucleotide sequence ID" value="XM_066131851.1"/>
</dbReference>
<evidence type="ECO:0000313" key="1">
    <source>
        <dbReference type="EMBL" id="QLI74303.1"/>
    </source>
</evidence>